<organism evidence="3 4">
    <name type="scientific">Lujinxingia litoralis</name>
    <dbReference type="NCBI Taxonomy" id="2211119"/>
    <lineage>
        <taxon>Bacteria</taxon>
        <taxon>Deltaproteobacteria</taxon>
        <taxon>Bradymonadales</taxon>
        <taxon>Lujinxingiaceae</taxon>
        <taxon>Lujinxingia</taxon>
    </lineage>
</organism>
<gene>
    <name evidence="3" type="ORF">DL240_16610</name>
</gene>
<dbReference type="OrthoDB" id="5478300at2"/>
<evidence type="ECO:0000313" key="3">
    <source>
        <dbReference type="EMBL" id="RAL20426.1"/>
    </source>
</evidence>
<dbReference type="RefSeq" id="WP_111731022.1">
    <property type="nucleotide sequence ID" value="NZ_QHKO01000010.1"/>
</dbReference>
<feature type="domain" description="Peptidase C-terminal archaeal/bacterial" evidence="2">
    <location>
        <begin position="501"/>
        <end position="576"/>
    </location>
</feature>
<accession>A0A328C1F7</accession>
<dbReference type="Pfam" id="PF04151">
    <property type="entry name" value="PPC"/>
    <property type="match status" value="1"/>
</dbReference>
<reference evidence="3 4" key="1">
    <citation type="submission" date="2018-05" db="EMBL/GenBank/DDBJ databases">
        <title>Lujinxingia marina gen. nov. sp. nov., a new facultative anaerobic member of the class Deltaproteobacteria, and proposal of Lujinxingaceae fam. nov.</title>
        <authorList>
            <person name="Li C.-M."/>
        </authorList>
    </citation>
    <scope>NUCLEOTIDE SEQUENCE [LARGE SCALE GENOMIC DNA]</scope>
    <source>
        <strain evidence="3 4">B210</strain>
    </source>
</reference>
<feature type="chain" id="PRO_5016400140" description="Peptidase C-terminal archaeal/bacterial domain-containing protein" evidence="1">
    <location>
        <begin position="24"/>
        <end position="705"/>
    </location>
</feature>
<dbReference type="PROSITE" id="PS51257">
    <property type="entry name" value="PROKAR_LIPOPROTEIN"/>
    <property type="match status" value="1"/>
</dbReference>
<comment type="caution">
    <text evidence="3">The sequence shown here is derived from an EMBL/GenBank/DDBJ whole genome shotgun (WGS) entry which is preliminary data.</text>
</comment>
<dbReference type="Gene3D" id="2.60.120.380">
    <property type="match status" value="2"/>
</dbReference>
<evidence type="ECO:0000313" key="4">
    <source>
        <dbReference type="Proteomes" id="UP000249169"/>
    </source>
</evidence>
<keyword evidence="1" id="KW-0732">Signal</keyword>
<name>A0A328C1F7_9DELT</name>
<evidence type="ECO:0000259" key="2">
    <source>
        <dbReference type="Pfam" id="PF04151"/>
    </source>
</evidence>
<proteinExistence type="predicted"/>
<sequence length="705" mass="75976">MRTWQIFVSFWITAFFLASIGCAEGAPEAQAPILTLDVRSEETYTVGEDIIQINLTGSDPQGQALSFAVAEKPERATFQTFSNAAVFTWDPIASDVTGEGTRRLVFSATNSAQKVVERVVHVRILAGNGQPRFVTSQSELYDPRGGQPVRLRVQVRDDDSNQVSLSMPAASAPQGASFEQVEAFEGVFEWQPSPAQLQQRAHTVVFVAEDFVHEPVEHLVTVIIQRPGQTPGSPTADACQIEGPIAHTELSTRRGVGDYLVEAEIAGGQARWSEAVLYWTFDDPFDEQARFESRPMSFEGKTIRAAIPNPLLAAGQSEVLSYTICAVEADAAAAEDPVTCAPPYAYYRFHAYSPDERGCVDDGLAANSPEQAAAIDTGRWSDHRICQEQARYHRVEVAAGERVELVVAHSPGATVELTFVEGQASFESAGCDGLAVALLDSPGVYVVRASGDEIAYHIRAFVEGASCADAALEPNDAAAMATLVEEDFVGWTELAICEPDDVDLYAVELLRGDELDVLVTFSHAQGDLDLTLFSPAQSTEASLGGEGVVRSWSSDDDEELSHTAAESGFYYLRVESTEGPNTYSLALERTCHDVDALAGNHTQTTAAHLPLDLSRRDLQLCGDLEDWFAFEVEAGQSVLGQMVINRGSATGVVLDVFNAGGARAAVGEVGSRAVDFEFEAASSGTYYLAISAEGATEYDLDVFAF</sequence>
<protein>
    <recommendedName>
        <fullName evidence="2">Peptidase C-terminal archaeal/bacterial domain-containing protein</fullName>
    </recommendedName>
</protein>
<dbReference type="InterPro" id="IPR007280">
    <property type="entry name" value="Peptidase_C_arc/bac"/>
</dbReference>
<dbReference type="AlphaFoldDB" id="A0A328C1F7"/>
<dbReference type="Proteomes" id="UP000249169">
    <property type="component" value="Unassembled WGS sequence"/>
</dbReference>
<feature type="signal peptide" evidence="1">
    <location>
        <begin position="1"/>
        <end position="23"/>
    </location>
</feature>
<keyword evidence="4" id="KW-1185">Reference proteome</keyword>
<evidence type="ECO:0000256" key="1">
    <source>
        <dbReference type="SAM" id="SignalP"/>
    </source>
</evidence>
<dbReference type="EMBL" id="QHKO01000010">
    <property type="protein sequence ID" value="RAL20426.1"/>
    <property type="molecule type" value="Genomic_DNA"/>
</dbReference>